<name>A0ABY5S560_9BACL</name>
<sequence length="147" mass="17356">MVDQNTVMESGRCIECGAKAIDGLSCYEQFGFPLVWEHRDPELYALHFWLVSCYMIQHPSNFTEEGYEKLVHLFKEAYDHGWEPAYILKKNREMTANISKISNPIPNKDRRRQLRKWSMTIEDIYLGGEDQAINNIIKWKNLLRSEL</sequence>
<dbReference type="RefSeq" id="WP_258385130.1">
    <property type="nucleotide sequence ID" value="NZ_CP091430.1"/>
</dbReference>
<keyword evidence="2" id="KW-1185">Reference proteome</keyword>
<accession>A0ABY5S560</accession>
<dbReference type="Proteomes" id="UP001057877">
    <property type="component" value="Chromosome"/>
</dbReference>
<dbReference type="Pfam" id="PF19371">
    <property type="entry name" value="DUF5946"/>
    <property type="match status" value="1"/>
</dbReference>
<evidence type="ECO:0000313" key="2">
    <source>
        <dbReference type="Proteomes" id="UP001057877"/>
    </source>
</evidence>
<reference evidence="1" key="1">
    <citation type="submission" date="2022-01" db="EMBL/GenBank/DDBJ databases">
        <title>Paenibacillus spongiae sp. nov., isolated from marine sponge.</title>
        <authorList>
            <person name="Li Z."/>
            <person name="Zhang M."/>
        </authorList>
    </citation>
    <scope>NUCLEOTIDE SEQUENCE</scope>
    <source>
        <strain evidence="1">PHS-Z3</strain>
    </source>
</reference>
<gene>
    <name evidence="1" type="ORF">L1F29_26940</name>
</gene>
<proteinExistence type="predicted"/>
<dbReference type="EMBL" id="CP091430">
    <property type="protein sequence ID" value="UVI29041.1"/>
    <property type="molecule type" value="Genomic_DNA"/>
</dbReference>
<evidence type="ECO:0000313" key="1">
    <source>
        <dbReference type="EMBL" id="UVI29041.1"/>
    </source>
</evidence>
<dbReference type="InterPro" id="IPR045990">
    <property type="entry name" value="DUF5946"/>
</dbReference>
<protein>
    <submittedName>
        <fullName evidence="1">DUF5946 family protein</fullName>
    </submittedName>
</protein>
<organism evidence="1 2">
    <name type="scientific">Paenibacillus spongiae</name>
    <dbReference type="NCBI Taxonomy" id="2909671"/>
    <lineage>
        <taxon>Bacteria</taxon>
        <taxon>Bacillati</taxon>
        <taxon>Bacillota</taxon>
        <taxon>Bacilli</taxon>
        <taxon>Bacillales</taxon>
        <taxon>Paenibacillaceae</taxon>
        <taxon>Paenibacillus</taxon>
    </lineage>
</organism>